<dbReference type="Proteomes" id="UP000604046">
    <property type="component" value="Unassembled WGS sequence"/>
</dbReference>
<feature type="compositionally biased region" description="Low complexity" evidence="2">
    <location>
        <begin position="442"/>
        <end position="458"/>
    </location>
</feature>
<gene>
    <name evidence="4" type="ORF">SNAT2548_LOCUS3050</name>
</gene>
<evidence type="ECO:0000256" key="2">
    <source>
        <dbReference type="SAM" id="MobiDB-lite"/>
    </source>
</evidence>
<organism evidence="4 5">
    <name type="scientific">Symbiodinium natans</name>
    <dbReference type="NCBI Taxonomy" id="878477"/>
    <lineage>
        <taxon>Eukaryota</taxon>
        <taxon>Sar</taxon>
        <taxon>Alveolata</taxon>
        <taxon>Dinophyceae</taxon>
        <taxon>Suessiales</taxon>
        <taxon>Symbiodiniaceae</taxon>
        <taxon>Symbiodinium</taxon>
    </lineage>
</organism>
<feature type="compositionally biased region" description="Polar residues" evidence="2">
    <location>
        <begin position="113"/>
        <end position="123"/>
    </location>
</feature>
<feature type="coiled-coil region" evidence="1">
    <location>
        <begin position="1577"/>
        <end position="1604"/>
    </location>
</feature>
<evidence type="ECO:0000313" key="4">
    <source>
        <dbReference type="EMBL" id="CAE7023965.1"/>
    </source>
</evidence>
<feature type="signal peptide" evidence="3">
    <location>
        <begin position="1"/>
        <end position="18"/>
    </location>
</feature>
<feature type="coiled-coil region" evidence="1">
    <location>
        <begin position="1295"/>
        <end position="1322"/>
    </location>
</feature>
<evidence type="ECO:0000256" key="1">
    <source>
        <dbReference type="SAM" id="Coils"/>
    </source>
</evidence>
<feature type="coiled-coil region" evidence="1">
    <location>
        <begin position="365"/>
        <end position="406"/>
    </location>
</feature>
<feature type="coiled-coil region" evidence="1">
    <location>
        <begin position="786"/>
        <end position="813"/>
    </location>
</feature>
<reference evidence="4" key="1">
    <citation type="submission" date="2021-02" db="EMBL/GenBank/DDBJ databases">
        <authorList>
            <person name="Dougan E. K."/>
            <person name="Rhodes N."/>
            <person name="Thang M."/>
            <person name="Chan C."/>
        </authorList>
    </citation>
    <scope>NUCLEOTIDE SEQUENCE</scope>
</reference>
<accession>A0A812I5X6</accession>
<keyword evidence="1" id="KW-0175">Coiled coil</keyword>
<evidence type="ECO:0000256" key="3">
    <source>
        <dbReference type="SAM" id="SignalP"/>
    </source>
</evidence>
<feature type="coiled-coil region" evidence="1">
    <location>
        <begin position="177"/>
        <end position="211"/>
    </location>
</feature>
<proteinExistence type="predicted"/>
<dbReference type="EMBL" id="CAJNDS010000184">
    <property type="protein sequence ID" value="CAE7023965.1"/>
    <property type="molecule type" value="Genomic_DNA"/>
</dbReference>
<keyword evidence="5" id="KW-1185">Reference proteome</keyword>
<sequence length="1919" mass="211829">MAFHIKQALLVRPSFTLACGWQMGSSNAALHFPLLAAVRLRAAGKGTAWQLPYSFGVYGSVWLPEPLQSMSLRSFDGVPDEIARLEAENQDLRSQIIFMESSEDQSRQDSFARTRMSSTSSLQDLEISFRPQRRRNNSSSEDEADEVEAEGIREMMMANRWARLTKGLMSMQPDSQLEAELLRGQKLTERNKELQEKIESLQQQRHLHFEKLQLAQSLVQDEAAEKEHCLEALASTVEKLKSTEEECKVAKQHVWQLQDELEASQLESAQATMRLGIRNSLSAALDMEPLQEQALRGTAAITGTSRGAEPQLVRRMADLIRRNLILQRRLSGLLEWRSQVTVSKLQNDLMQKEQDGNETGTACTLAEALNELAAARLEHRAAAEEAEEYEDQLVQLQQEKLNLITQMQKAPKSPSSRKSRQSVRLFGAKLAELQREKGAHTSSFEAPPSSSEYSSPSPVRFSAMGASTSFEIETEEAPMLSELESALASKRKADEENQQLLQHALQASSHAEELVADGQRQNEKLRTRFDEECAHLRQKHSMDIQAAEEASAQRLLEDVADAELMFAEQFEKQVEEVELREQEVRAEQRQHADEVSHLKQQLMATGIEAETREENFALMAHVELKESRQECESLRRDASAAMASELATLQEEAASVASSNAQLLAFSNELQEELLTVQQQSVMDLAAMQRFDEECAHLRQKHSMDIQAAEEASAQRLLEDVADAELMFAEQFEKQVEEVELREQEVRAEQRQHADEVSHLKQQLMATGIEAETREENFALMAHVELKESRQECESLRDASATMAAELATLKEEAAAAASLNAQLAFSKELQVSQEDSARAAISEIQQEAQTESAVAAAVGRAEAEPLVFETRPLQLLLEEQTRQLQTAGFSETALHNLCSEAVKHSKKSWSMTRVRMVAQAQAAEVSRLKQQLVETGIEAETREENFALMAHVELKESRQECESDFACIATRDGLRDASATMAAELATLKEEAAAAASLNAQLAFSKELQAGIASSDWQSLPVCHIQVKQVSQEDSARAAISEIQQEAQTESAVAAAVGRAEAEPLVFETREAVKHSKKSWSMTRAPMVVQAQAAEVSRLKQQLVETGIEAETREENFALMAHVELKESRQECESDFACIATRDGLRDASATMAAELATLKEEALGVASYKAAAAASLNAQLAFSKELQAGIASSDWQSLPVCHIQVKQVSQEDSARAAISEIQQEAQTESAVAAAVGRAEAELEKQTRQLQTEVSAEQRKHAAEVSRLKQQLVETGIEAETREENFALMAHVELKESRQECESLRDASATMAAELATLKEEAAAAASLNAQLAFSKELQVSQEDSARAAISEIQQEAQTESAVAAAVGRAEAELEEQTRQLQTEVSAEQRKHAAEVSRLKQQLVETGIEAETREENFALMAHVELKESRQECESLRDASATMAAELATLKEEAAAAASLNAQLAFSKELQAGIASSDWQSLPVCHIQVKQVSQEDSARAAISEIQQEAQTESAVAAAVGRAEAELEKQTRQLQTEVSAEQRKHAAEVSRLKQQLVETGIEAEIREENFALMAHVELKESRQECESLRNASATMAAELATLKEEAAAAASLNAQLAFSRELQATSEIQQEAQTESAVAAEVGRAEAEPLVFETREAVKHSKTSWSMTRVRMVAQAQAAEVSRLKQQLVETGIEAEIREENFALMAHVELKESRQECQSLRRDASAAMASELATLQEEAASVASSNAQLLAFSNELQEELLTVQQQSVMDLAAMQRSERAAASLRSLMSDIRHAEESAAAREEIAIDKLTAMRARFESETRELAAATSNERRSEQLLLAAQEAQGMLRSECGALTAHVERAAAAESVAQARTAEVEEQRKVLRQECHRLRSDNVVLRQQIHGGSPSLQDIKIVAAARHQP</sequence>
<comment type="caution">
    <text evidence="4">The sequence shown here is derived from an EMBL/GenBank/DDBJ whole genome shotgun (WGS) entry which is preliminary data.</text>
</comment>
<feature type="region of interest" description="Disordered" evidence="2">
    <location>
        <begin position="436"/>
        <end position="458"/>
    </location>
</feature>
<feature type="chain" id="PRO_5033044228" evidence="3">
    <location>
        <begin position="19"/>
        <end position="1919"/>
    </location>
</feature>
<feature type="compositionally biased region" description="Acidic residues" evidence="2">
    <location>
        <begin position="140"/>
        <end position="149"/>
    </location>
</feature>
<protein>
    <submittedName>
        <fullName evidence="4">Uncharacterized protein</fullName>
    </submittedName>
</protein>
<name>A0A812I5X6_9DINO</name>
<keyword evidence="3" id="KW-0732">Signal</keyword>
<dbReference type="OrthoDB" id="441205at2759"/>
<feature type="coiled-coil region" evidence="1">
    <location>
        <begin position="1426"/>
        <end position="1453"/>
    </location>
</feature>
<evidence type="ECO:0000313" key="5">
    <source>
        <dbReference type="Proteomes" id="UP000604046"/>
    </source>
</evidence>
<feature type="region of interest" description="Disordered" evidence="2">
    <location>
        <begin position="103"/>
        <end position="149"/>
    </location>
</feature>